<dbReference type="SUPFAM" id="SSF53706">
    <property type="entry name" value="Formate dehydrogenase/DMSO reductase, domains 1-3"/>
    <property type="match status" value="1"/>
</dbReference>
<dbReference type="Pfam" id="PF22117">
    <property type="entry name" value="Fer4_Nqo3"/>
    <property type="match status" value="1"/>
</dbReference>
<dbReference type="Gene3D" id="2.20.25.90">
    <property type="entry name" value="ADC-like domains"/>
    <property type="match status" value="1"/>
</dbReference>
<keyword evidence="10" id="KW-0408">Iron</keyword>
<feature type="domain" description="4Fe-4S Mo/W bis-MGD-type" evidence="19">
    <location>
        <begin position="226"/>
        <end position="281"/>
    </location>
</feature>
<organism evidence="21 22">
    <name type="scientific">Trichlorobacter thiogenes</name>
    <dbReference type="NCBI Taxonomy" id="115783"/>
    <lineage>
        <taxon>Bacteria</taxon>
        <taxon>Pseudomonadati</taxon>
        <taxon>Thermodesulfobacteriota</taxon>
        <taxon>Desulfuromonadia</taxon>
        <taxon>Geobacterales</taxon>
        <taxon>Geobacteraceae</taxon>
        <taxon>Trichlorobacter</taxon>
    </lineage>
</organism>
<dbReference type="InterPro" id="IPR017896">
    <property type="entry name" value="4Fe4S_Fe-S-bd"/>
</dbReference>
<dbReference type="GO" id="GO:0051537">
    <property type="term" value="F:2 iron, 2 sulfur cluster binding"/>
    <property type="evidence" value="ECO:0007669"/>
    <property type="project" value="UniProtKB-KW"/>
</dbReference>
<dbReference type="Gene3D" id="2.40.40.20">
    <property type="match status" value="1"/>
</dbReference>
<evidence type="ECO:0000259" key="17">
    <source>
        <dbReference type="PROSITE" id="PS51085"/>
    </source>
</evidence>
<dbReference type="Pfam" id="PF10588">
    <property type="entry name" value="NADH-G_4Fe-4S_3"/>
    <property type="match status" value="1"/>
</dbReference>
<dbReference type="InterPro" id="IPR019574">
    <property type="entry name" value="NADH_UbQ_OxRdtase_Gsu_4Fe4S-bd"/>
</dbReference>
<evidence type="ECO:0000256" key="12">
    <source>
        <dbReference type="ARBA" id="ARBA00023136"/>
    </source>
</evidence>
<dbReference type="STRING" id="115783.SAMN02745119_02275"/>
<evidence type="ECO:0000313" key="21">
    <source>
        <dbReference type="EMBL" id="SJZ99632.1"/>
    </source>
</evidence>
<evidence type="ECO:0000259" key="18">
    <source>
        <dbReference type="PROSITE" id="PS51379"/>
    </source>
</evidence>
<evidence type="ECO:0000256" key="2">
    <source>
        <dbReference type="ARBA" id="ARBA00004417"/>
    </source>
</evidence>
<evidence type="ECO:0000256" key="16">
    <source>
        <dbReference type="ARBA" id="ARBA00076894"/>
    </source>
</evidence>
<dbReference type="FunFam" id="3.10.20.740:FF:000005">
    <property type="entry name" value="NADH:ubiquinone oxidoreductase subunit"/>
    <property type="match status" value="1"/>
</dbReference>
<name>A0A1T4Q791_9BACT</name>
<dbReference type="InterPro" id="IPR006657">
    <property type="entry name" value="MoPterin_dinucl-bd_dom"/>
</dbReference>
<comment type="subunit">
    <text evidence="14">Heterotetramer with 2 beta subunits.</text>
</comment>
<dbReference type="InterPro" id="IPR017900">
    <property type="entry name" value="4Fe4S_Fe_S_CS"/>
</dbReference>
<evidence type="ECO:0000259" key="19">
    <source>
        <dbReference type="PROSITE" id="PS51669"/>
    </source>
</evidence>
<evidence type="ECO:0000256" key="6">
    <source>
        <dbReference type="ARBA" id="ARBA00022714"/>
    </source>
</evidence>
<dbReference type="SMART" id="SM00929">
    <property type="entry name" value="NADH-G_4Fe-4S_3"/>
    <property type="match status" value="1"/>
</dbReference>
<evidence type="ECO:0000256" key="4">
    <source>
        <dbReference type="ARBA" id="ARBA00022485"/>
    </source>
</evidence>
<evidence type="ECO:0000259" key="20">
    <source>
        <dbReference type="PROSITE" id="PS51839"/>
    </source>
</evidence>
<evidence type="ECO:0000256" key="3">
    <source>
        <dbReference type="ARBA" id="ARBA00022475"/>
    </source>
</evidence>
<keyword evidence="9" id="KW-0560">Oxidoreductase</keyword>
<keyword evidence="12" id="KW-0472">Membrane</keyword>
<evidence type="ECO:0000313" key="22">
    <source>
        <dbReference type="Proteomes" id="UP000190102"/>
    </source>
</evidence>
<dbReference type="SUPFAM" id="SSF54862">
    <property type="entry name" value="4Fe-4S ferredoxins"/>
    <property type="match status" value="1"/>
</dbReference>
<dbReference type="AlphaFoldDB" id="A0A1T4Q791"/>
<dbReference type="CDD" id="cd02775">
    <property type="entry name" value="MopB_CT"/>
    <property type="match status" value="1"/>
</dbReference>
<dbReference type="InterPro" id="IPR000283">
    <property type="entry name" value="NADH_UbQ_OxRdtase_75kDa_su_CS"/>
</dbReference>
<evidence type="ECO:0000256" key="14">
    <source>
        <dbReference type="ARBA" id="ARBA00064297"/>
    </source>
</evidence>
<evidence type="ECO:0000256" key="13">
    <source>
        <dbReference type="ARBA" id="ARBA00034078"/>
    </source>
</evidence>
<dbReference type="PROSITE" id="PS00641">
    <property type="entry name" value="COMPLEX1_75K_1"/>
    <property type="match status" value="1"/>
</dbReference>
<comment type="cofactor">
    <cofactor evidence="13">
        <name>[2Fe-2S] cluster</name>
        <dbReference type="ChEBI" id="CHEBI:190135"/>
    </cofactor>
</comment>
<dbReference type="OrthoDB" id="9816402at2"/>
<keyword evidence="7" id="KW-0479">Metal-binding</keyword>
<keyword evidence="3" id="KW-1003">Cell membrane</keyword>
<evidence type="ECO:0000256" key="5">
    <source>
        <dbReference type="ARBA" id="ARBA00022519"/>
    </source>
</evidence>
<proteinExistence type="predicted"/>
<keyword evidence="8" id="KW-0677">Repeat</keyword>
<evidence type="ECO:0000256" key="9">
    <source>
        <dbReference type="ARBA" id="ARBA00023002"/>
    </source>
</evidence>
<dbReference type="InterPro" id="IPR006963">
    <property type="entry name" value="Mopterin_OxRdtase_4Fe-4S_dom"/>
</dbReference>
<dbReference type="PROSITE" id="PS51085">
    <property type="entry name" value="2FE2S_FER_2"/>
    <property type="match status" value="1"/>
</dbReference>
<reference evidence="22" key="1">
    <citation type="submission" date="2017-02" db="EMBL/GenBank/DDBJ databases">
        <authorList>
            <person name="Varghese N."/>
            <person name="Submissions S."/>
        </authorList>
    </citation>
    <scope>NUCLEOTIDE SEQUENCE [LARGE SCALE GENOMIC DNA]</scope>
    <source>
        <strain evidence="22">ATCC BAA-34</strain>
    </source>
</reference>
<dbReference type="InterPro" id="IPR036010">
    <property type="entry name" value="2Fe-2S_ferredoxin-like_sf"/>
</dbReference>
<evidence type="ECO:0000256" key="11">
    <source>
        <dbReference type="ARBA" id="ARBA00023014"/>
    </source>
</evidence>
<dbReference type="EMBL" id="FUWR01000012">
    <property type="protein sequence ID" value="SJZ99632.1"/>
    <property type="molecule type" value="Genomic_DNA"/>
</dbReference>
<protein>
    <recommendedName>
        <fullName evidence="15">NADPH-Fe(3+) oxidoreductase subunit alpha</fullName>
    </recommendedName>
    <alternativeName>
        <fullName evidence="16">Soluble Fe(3+) reductase alpha subunit</fullName>
    </alternativeName>
</protein>
<dbReference type="Pfam" id="PF00384">
    <property type="entry name" value="Molybdopterin"/>
    <property type="match status" value="1"/>
</dbReference>
<dbReference type="GO" id="GO:0046872">
    <property type="term" value="F:metal ion binding"/>
    <property type="evidence" value="ECO:0007669"/>
    <property type="project" value="UniProtKB-KW"/>
</dbReference>
<dbReference type="SUPFAM" id="SSF50692">
    <property type="entry name" value="ADC-like"/>
    <property type="match status" value="1"/>
</dbReference>
<keyword evidence="5" id="KW-0997">Cell inner membrane</keyword>
<accession>A0A1T4Q791</accession>
<dbReference type="GO" id="GO:0008137">
    <property type="term" value="F:NADH dehydrogenase (ubiquinone) activity"/>
    <property type="evidence" value="ECO:0007669"/>
    <property type="project" value="InterPro"/>
</dbReference>
<dbReference type="Gene3D" id="3.40.50.740">
    <property type="match status" value="2"/>
</dbReference>
<evidence type="ECO:0000256" key="10">
    <source>
        <dbReference type="ARBA" id="ARBA00023004"/>
    </source>
</evidence>
<dbReference type="Proteomes" id="UP000190102">
    <property type="component" value="Unassembled WGS sequence"/>
</dbReference>
<feature type="domain" description="4Fe-4S ferredoxin-type" evidence="18">
    <location>
        <begin position="188"/>
        <end position="217"/>
    </location>
</feature>
<comment type="cofactor">
    <cofactor evidence="1">
        <name>[4Fe-4S] cluster</name>
        <dbReference type="ChEBI" id="CHEBI:49883"/>
    </cofactor>
</comment>
<feature type="domain" description="2Fe-2S ferredoxin-type" evidence="17">
    <location>
        <begin position="11"/>
        <end position="89"/>
    </location>
</feature>
<dbReference type="GO" id="GO:0042773">
    <property type="term" value="P:ATP synthesis coupled electron transport"/>
    <property type="evidence" value="ECO:0007669"/>
    <property type="project" value="InterPro"/>
</dbReference>
<gene>
    <name evidence="21" type="ORF">SAMN02745119_02275</name>
</gene>
<dbReference type="GO" id="GO:0005886">
    <property type="term" value="C:plasma membrane"/>
    <property type="evidence" value="ECO:0007669"/>
    <property type="project" value="UniProtKB-SubCell"/>
</dbReference>
<dbReference type="CDD" id="cd00207">
    <property type="entry name" value="fer2"/>
    <property type="match status" value="1"/>
</dbReference>
<dbReference type="FunFam" id="3.30.70.20:FF:000035">
    <property type="entry name" value="Iron hydrogenase 1"/>
    <property type="match status" value="1"/>
</dbReference>
<feature type="domain" description="4Fe-4S His(Cys)3-ligated-type" evidence="20">
    <location>
        <begin position="89"/>
        <end position="128"/>
    </location>
</feature>
<feature type="domain" description="4Fe-4S ferredoxin-type" evidence="18">
    <location>
        <begin position="148"/>
        <end position="179"/>
    </location>
</feature>
<dbReference type="InterPro" id="IPR006656">
    <property type="entry name" value="Mopterin_OxRdtase"/>
</dbReference>
<keyword evidence="4" id="KW-0004">4Fe-4S</keyword>
<sequence>MAHTECCDTNKTITLTIDGTDVQVPAGTTILDAASKLGIKIPTLCYLEKISTTGACRVCAVHVEGVARPMTACNTPVKEGIKVTTQSPELEQIRKKTMELMLVNHPLDCPVCDAAGECDLQDTCYGLSVSKQEYAADLERLQIRYDWSLLESDPNRCILCEKCVKVCREITGVGAIETQSCGDRAVVETISGKPLDCDFCGNCIAACPTGTLISKPFKFSGRPWSFEVKNGICGFCSSGCQIEYHVQNGKVARVTSDDSTYNNGNLCINGRFGYSAFNAPQRLTQPLVKGVDGIQKSATWDAALATAVSATKEIVAKYGAAAVAGIGSPRVTNEESFLFAKLIKEAVGSANLDSEARLGYAQAQELQAKMIGMTGATKPMDALEQAGCIIVLGSDLKAESAGFGYRAIKAATKHDAKLVIASARPTSLDKFANSSLRYKAGSEGFVAMGLAKAAINQNKAVAAEGLDAFKQAVSATSFDQIQAATGLDEAAFNDAVSFINGQVAVMYGFEFIRSADAAAAVTGALNLATLTAADVYPIDEKNNTQGMLDMGVAPAAGGKDLFAIVEGIEKGEIRCLYVMGADLLQLPNSRKIAAALQKLECLVVLDLFPTATAQLANVLLPAAAAPEKAGSFTSTDNRTQSFTAAASAPGEARPDLVILGDLYARLSGGAIPSLAALQQEIKPVVKKKLERPALAFTAPQAHAAGSMTLLVAPFLRHNGSYTSWSENNLLVAAEAVVRLGAADATRLGVKDGDNVTVTASGASVTLPVQLRDGIPAGLALAPTHFPASGISGLMTKSASLTVTIAKG</sequence>
<dbReference type="InterPro" id="IPR050123">
    <property type="entry name" value="Prok_molybdopt-oxidoreductase"/>
</dbReference>
<dbReference type="SMART" id="SM00926">
    <property type="entry name" value="Molybdop_Fe4S4"/>
    <property type="match status" value="1"/>
</dbReference>
<dbReference type="InterPro" id="IPR009010">
    <property type="entry name" value="Asp_de-COase-like_dom_sf"/>
</dbReference>
<dbReference type="Pfam" id="PF13510">
    <property type="entry name" value="Fer2_4"/>
    <property type="match status" value="1"/>
</dbReference>
<dbReference type="PROSITE" id="PS00198">
    <property type="entry name" value="4FE4S_FER_1"/>
    <property type="match status" value="1"/>
</dbReference>
<dbReference type="PANTHER" id="PTHR43105">
    <property type="entry name" value="RESPIRATORY NITRATE REDUCTASE"/>
    <property type="match status" value="1"/>
</dbReference>
<dbReference type="InterPro" id="IPR054351">
    <property type="entry name" value="NADH_UbQ_OxRdtase_ferredoxin"/>
</dbReference>
<dbReference type="Pfam" id="PF04879">
    <property type="entry name" value="Molybdop_Fe4S4"/>
    <property type="match status" value="1"/>
</dbReference>
<dbReference type="GO" id="GO:0016491">
    <property type="term" value="F:oxidoreductase activity"/>
    <property type="evidence" value="ECO:0007669"/>
    <property type="project" value="UniProtKB-KW"/>
</dbReference>
<dbReference type="PROSITE" id="PS51839">
    <property type="entry name" value="4FE4S_HC3"/>
    <property type="match status" value="1"/>
</dbReference>
<dbReference type="Gene3D" id="3.30.70.20">
    <property type="match status" value="1"/>
</dbReference>
<dbReference type="SUPFAM" id="SSF54292">
    <property type="entry name" value="2Fe-2S ferredoxin-like"/>
    <property type="match status" value="1"/>
</dbReference>
<dbReference type="PROSITE" id="PS51669">
    <property type="entry name" value="4FE4S_MOW_BIS_MGD"/>
    <property type="match status" value="1"/>
</dbReference>
<comment type="subcellular location">
    <subcellularLocation>
        <location evidence="2">Cell inner membrane</location>
        <topology evidence="2">Peripheral membrane protein</topology>
    </subcellularLocation>
</comment>
<evidence type="ECO:0000256" key="7">
    <source>
        <dbReference type="ARBA" id="ARBA00022723"/>
    </source>
</evidence>
<dbReference type="Gene3D" id="3.40.228.10">
    <property type="entry name" value="Dimethylsulfoxide Reductase, domain 2"/>
    <property type="match status" value="1"/>
</dbReference>
<evidence type="ECO:0000256" key="8">
    <source>
        <dbReference type="ARBA" id="ARBA00022737"/>
    </source>
</evidence>
<dbReference type="RefSeq" id="WP_078790547.1">
    <property type="nucleotide sequence ID" value="NZ_FUWR01000012.1"/>
</dbReference>
<dbReference type="GO" id="GO:0043546">
    <property type="term" value="F:molybdopterin cofactor binding"/>
    <property type="evidence" value="ECO:0007669"/>
    <property type="project" value="InterPro"/>
</dbReference>
<keyword evidence="6" id="KW-0001">2Fe-2S</keyword>
<keyword evidence="11" id="KW-0411">Iron-sulfur</keyword>
<dbReference type="GO" id="GO:0051539">
    <property type="term" value="F:4 iron, 4 sulfur cluster binding"/>
    <property type="evidence" value="ECO:0007669"/>
    <property type="project" value="UniProtKB-KW"/>
</dbReference>
<dbReference type="Gene3D" id="3.10.20.740">
    <property type="match status" value="1"/>
</dbReference>
<dbReference type="InterPro" id="IPR001041">
    <property type="entry name" value="2Fe-2S_ferredoxin-type"/>
</dbReference>
<evidence type="ECO:0000256" key="1">
    <source>
        <dbReference type="ARBA" id="ARBA00001966"/>
    </source>
</evidence>
<evidence type="ECO:0000256" key="15">
    <source>
        <dbReference type="ARBA" id="ARBA00067659"/>
    </source>
</evidence>
<keyword evidence="22" id="KW-1185">Reference proteome</keyword>
<dbReference type="PROSITE" id="PS51379">
    <property type="entry name" value="4FE4S_FER_2"/>
    <property type="match status" value="2"/>
</dbReference>
<dbReference type="PANTHER" id="PTHR43105:SF9">
    <property type="entry name" value="NADPH-FE(3+) OXIDOREDUCTASE SUBUNIT ALPHA"/>
    <property type="match status" value="1"/>
</dbReference>
<dbReference type="Pfam" id="PF01568">
    <property type="entry name" value="Molydop_binding"/>
    <property type="match status" value="1"/>
</dbReference>